<dbReference type="RefSeq" id="WP_033160328.1">
    <property type="nucleotide sequence ID" value="NZ_CP012801.1"/>
</dbReference>
<dbReference type="EMBL" id="CP012801">
    <property type="protein sequence ID" value="ALJ59413.1"/>
    <property type="molecule type" value="Genomic_DNA"/>
</dbReference>
<dbReference type="InterPro" id="IPR053164">
    <property type="entry name" value="IS1016-like_transposase"/>
</dbReference>
<proteinExistence type="predicted"/>
<reference evidence="2 3" key="1">
    <citation type="journal article" date="2015" name="Science">
        <title>Genetic determinants of in vivo fitness and diet responsiveness in multiple human gut Bacteroides.</title>
        <authorList>
            <person name="Wu M."/>
            <person name="McNulty N.P."/>
            <person name="Rodionov D.A."/>
            <person name="Khoroshkin M.S."/>
            <person name="Griffin N.W."/>
            <person name="Cheng J."/>
            <person name="Latreille P."/>
            <person name="Kerstetter R.A."/>
            <person name="Terrapon N."/>
            <person name="Henrissat B."/>
            <person name="Osterman A.L."/>
            <person name="Gordon J.I."/>
        </authorList>
    </citation>
    <scope>NUCLEOTIDE SEQUENCE [LARGE SCALE GENOMIC DNA]</scope>
    <source>
        <strain evidence="2 3">WH2</strain>
    </source>
</reference>
<dbReference type="PANTHER" id="PTHR47163">
    <property type="entry name" value="DDE_TNP_IS1595 DOMAIN-CONTAINING PROTEIN"/>
    <property type="match status" value="1"/>
</dbReference>
<evidence type="ECO:0000313" key="2">
    <source>
        <dbReference type="EMBL" id="ALJ59413.1"/>
    </source>
</evidence>
<dbReference type="AlphaFoldDB" id="A0A0P0FVR0"/>
<dbReference type="InterPro" id="IPR024445">
    <property type="entry name" value="Tnp_ISXO2-like"/>
</dbReference>
<evidence type="ECO:0000259" key="1">
    <source>
        <dbReference type="SMART" id="SM01126"/>
    </source>
</evidence>
<dbReference type="SMART" id="SM01126">
    <property type="entry name" value="DDE_Tnp_IS1595"/>
    <property type="match status" value="1"/>
</dbReference>
<dbReference type="NCBIfam" id="NF033547">
    <property type="entry name" value="transpos_IS1595"/>
    <property type="match status" value="1"/>
</dbReference>
<evidence type="ECO:0000313" key="3">
    <source>
        <dbReference type="Proteomes" id="UP000061809"/>
    </source>
</evidence>
<sequence>MKKAKNKTIGEFTSLFDLLQAFPTEESCIAYLEKQLWGDGEPVSPYDPTSKVYRRGDGMYRCKNTGKNFNVRIGTIFEGSKVPLRKWFVAIYLITTEPKGISSICLAKHLHVTQKTAWYMNQRIREAFNIALEEKLDGEVELDETFVGGKNKNRHKNKRVKNSQGRSFKDKVPVMGMLQRGGKVVCEVVRNTSYKSLTVPILRNVKRTATLYSDEWQGYKTVHKLYKHYIVDHGHGQYVNGDAYTNNIEGFWSILKRGLIGIYNHTSKKHLQRYVNEFCFRYNYGELDGKDRFNCLLCNSKHRITYNELTK</sequence>
<dbReference type="Pfam" id="PF12762">
    <property type="entry name" value="DDE_Tnp_IS1595"/>
    <property type="match status" value="1"/>
</dbReference>
<name>A0A0P0FVR0_9BACE</name>
<dbReference type="PATRIC" id="fig|246787.4.peg.2230"/>
<accession>A0A0P0FVR0</accession>
<organism evidence="2 3">
    <name type="scientific">Bacteroides cellulosilyticus</name>
    <dbReference type="NCBI Taxonomy" id="246787"/>
    <lineage>
        <taxon>Bacteria</taxon>
        <taxon>Pseudomonadati</taxon>
        <taxon>Bacteroidota</taxon>
        <taxon>Bacteroidia</taxon>
        <taxon>Bacteroidales</taxon>
        <taxon>Bacteroidaceae</taxon>
        <taxon>Bacteroides</taxon>
    </lineage>
</organism>
<protein>
    <submittedName>
        <fullName evidence="2">ISXO2-like transposase domain protein</fullName>
    </submittedName>
</protein>
<dbReference type="Proteomes" id="UP000061809">
    <property type="component" value="Chromosome"/>
</dbReference>
<gene>
    <name evidence="2" type="ORF">BcellWH2_02172</name>
</gene>
<feature type="domain" description="ISXO2-like transposase" evidence="1">
    <location>
        <begin position="135"/>
        <end position="283"/>
    </location>
</feature>
<dbReference type="KEGG" id="bcel:BcellWH2_02172"/>
<dbReference type="PANTHER" id="PTHR47163:SF2">
    <property type="entry name" value="SI:DKEY-17M8.2"/>
    <property type="match status" value="1"/>
</dbReference>